<dbReference type="PROSITE" id="PS50005">
    <property type="entry name" value="TPR"/>
    <property type="match status" value="1"/>
</dbReference>
<keyword evidence="1" id="KW-0732">Signal</keyword>
<dbReference type="SUPFAM" id="SSF48695">
    <property type="entry name" value="Multiheme cytochromes"/>
    <property type="match status" value="1"/>
</dbReference>
<evidence type="ECO:0000256" key="2">
    <source>
        <dbReference type="PROSITE-ProRule" id="PRU00339"/>
    </source>
</evidence>
<dbReference type="SUPFAM" id="SSF48452">
    <property type="entry name" value="TPR-like"/>
    <property type="match status" value="1"/>
</dbReference>
<organism evidence="4 5">
    <name type="scientific">Vibrio maritimus</name>
    <dbReference type="NCBI Taxonomy" id="990268"/>
    <lineage>
        <taxon>Bacteria</taxon>
        <taxon>Pseudomonadati</taxon>
        <taxon>Pseudomonadota</taxon>
        <taxon>Gammaproteobacteria</taxon>
        <taxon>Vibrionales</taxon>
        <taxon>Vibrionaceae</taxon>
        <taxon>Vibrio</taxon>
    </lineage>
</organism>
<feature type="domain" description="Cytochrome c-552/4" evidence="3">
    <location>
        <begin position="174"/>
        <end position="213"/>
    </location>
</feature>
<dbReference type="InterPro" id="IPR023155">
    <property type="entry name" value="Cyt_c-552/4"/>
</dbReference>
<evidence type="ECO:0000313" key="4">
    <source>
        <dbReference type="EMBL" id="GAL17993.1"/>
    </source>
</evidence>
<comment type="caution">
    <text evidence="4">The sequence shown here is derived from an EMBL/GenBank/DDBJ whole genome shotgun (WGS) entry which is preliminary data.</text>
</comment>
<gene>
    <name evidence="4" type="ORF">JCM19235_6546</name>
</gene>
<dbReference type="PANTHER" id="PTHR35038">
    <property type="entry name" value="DISSIMILATORY SULFITE REDUCTASE SIRA"/>
    <property type="match status" value="1"/>
</dbReference>
<protein>
    <submittedName>
        <fullName evidence="4">Probable deca-heme c-type cytochrome</fullName>
    </submittedName>
</protein>
<dbReference type="InterPro" id="IPR011990">
    <property type="entry name" value="TPR-like_helical_dom_sf"/>
</dbReference>
<dbReference type="SMART" id="SM00028">
    <property type="entry name" value="TPR"/>
    <property type="match status" value="3"/>
</dbReference>
<reference evidence="4 5" key="1">
    <citation type="submission" date="2014-09" db="EMBL/GenBank/DDBJ databases">
        <title>Vibrio maritimus JCM 19235. (C45) whole genome shotgun sequence.</title>
        <authorList>
            <person name="Sawabe T."/>
            <person name="Meirelles P."/>
            <person name="Nakanishi M."/>
            <person name="Sayaka M."/>
            <person name="Hattori M."/>
            <person name="Ohkuma M."/>
        </authorList>
    </citation>
    <scope>NUCLEOTIDE SEQUENCE [LARGE SCALE GENOMIC DNA]</scope>
    <source>
        <strain evidence="5">JCM19235</strain>
    </source>
</reference>
<dbReference type="InterPro" id="IPR019734">
    <property type="entry name" value="TPR_rpt"/>
</dbReference>
<feature type="repeat" description="TPR" evidence="2">
    <location>
        <begin position="583"/>
        <end position="616"/>
    </location>
</feature>
<feature type="domain" description="Cytochrome c-552/4" evidence="3">
    <location>
        <begin position="42"/>
        <end position="68"/>
    </location>
</feature>
<dbReference type="Gene3D" id="1.10.1130.10">
    <property type="entry name" value="Flavocytochrome C3, Chain A"/>
    <property type="match status" value="2"/>
</dbReference>
<dbReference type="Pfam" id="PF13414">
    <property type="entry name" value="TPR_11"/>
    <property type="match status" value="1"/>
</dbReference>
<accession>A0A090RTZ6</accession>
<dbReference type="EMBL" id="BBMR01000002">
    <property type="protein sequence ID" value="GAL17993.1"/>
    <property type="molecule type" value="Genomic_DNA"/>
</dbReference>
<dbReference type="Pfam" id="PF13435">
    <property type="entry name" value="Cytochrome_C554"/>
    <property type="match status" value="2"/>
</dbReference>
<keyword evidence="5" id="KW-1185">Reference proteome</keyword>
<evidence type="ECO:0000256" key="1">
    <source>
        <dbReference type="ARBA" id="ARBA00022729"/>
    </source>
</evidence>
<evidence type="ECO:0000259" key="3">
    <source>
        <dbReference type="Pfam" id="PF13435"/>
    </source>
</evidence>
<dbReference type="InterPro" id="IPR051829">
    <property type="entry name" value="Multiheme_Cytochr_ET"/>
</dbReference>
<name>A0A090RTZ6_9VIBR</name>
<sequence length="758" mass="85781">MGVVVRVFSVVVILLVSVTALGGDGKMSTSNNVKASFVGSETCVECHQKEVEQWKGSDHERAMDHATEHSVLGDFDNAVFEFKGKDNRFFKKDDQFWVNIQGPDGQFHDYQIQYTFGHYPLQQYMVEFDDGRVQLIPFTWDSRAKDQGGQRWYHLYPETTTNDEFYWTNTGQNWNFMCADCHSTNLEKKYDKSTNRYDTTWSEITVGCEACHGPGSVHVALSKQENPTNFSKDNHYGFDRDLTKAVSEWVYQEGFSTLQPKSINETQQVKVCAQCHSRRVQLSEQYDHVQGDLFDRYLISNLTPELYHSDGQIYDEVYVFGSFEQSKMAQKGVTCTNCHDPHSAKLKIPEEAVCAQCHVASEYTPEKHTFHQAGTEAYKCTTCHMPETTYMEVDPRRDHSWHIPRPDMSKHIGTPNVCNACHEDKDADWASETLAQWFPKSNYQNTQHYGVAFYAADIGHPAAADALSYIAQDVNQPSIVRASALQRMASFQGQNSLIALGRAVKNQQPMIRIGAVQGSVPYSALQRWQIISPLLEDEVLAVRAEAAGALAQYWRELNPLQKDQLKAPLKEYIEIQEYNSDRGFGRTNLGNIYAAQGKNQQAIAEYQGAIEIEPYFENSYINLADLYRGLGDEKLADQTLKLGMKNQPNSAAIHYSAALSKLRQGDKAAASQLLAKATELEVSNPQYWFVYGLSMETANLNVALNAVDKAYQLSRNPEHLFSKCDLMLKHKHQGAPQCLSQLSKVAPPEVIQQLKSRY</sequence>
<dbReference type="PANTHER" id="PTHR35038:SF8">
    <property type="entry name" value="C-TYPE POLYHEME CYTOCHROME OMCC"/>
    <property type="match status" value="1"/>
</dbReference>
<dbReference type="Proteomes" id="UP000029228">
    <property type="component" value="Unassembled WGS sequence"/>
</dbReference>
<dbReference type="STRING" id="990268.JCM19235_6546"/>
<dbReference type="Gene3D" id="1.25.40.10">
    <property type="entry name" value="Tetratricopeptide repeat domain"/>
    <property type="match status" value="2"/>
</dbReference>
<dbReference type="InterPro" id="IPR036280">
    <property type="entry name" value="Multihaem_cyt_sf"/>
</dbReference>
<evidence type="ECO:0000313" key="5">
    <source>
        <dbReference type="Proteomes" id="UP000029228"/>
    </source>
</evidence>
<proteinExistence type="predicted"/>
<dbReference type="AlphaFoldDB" id="A0A090RTZ6"/>
<keyword evidence="2" id="KW-0802">TPR repeat</keyword>